<sequence length="308" mass="33181">MSQSMKSLLTSQGMEETGESSRSGANNKSSKTTNILKPSVDVTDTKGWASISPRIVGVGHAVTHNNLGQLASLLQAIMGKMGEQEKKLNKLTKAFGGDSGNTSRRSSMGSVGHQSSVGEGEVSVETTHYDEIMGNLELLDGLFEGFLLSSEHRPLTRRTKNIQPSVDGFMEAVQQGQVQENAMDGDIVSKLQSLETKEAQDVYLALSKRYNTHNSKGKRVATVTQSFETDIVDDAAGEGGSQSTEPQTPKDRKGKSVARPPKTPAARRRRESSSLFVLSDDEEEAEGAEGQTPMPASTEDKDSTFQPN</sequence>
<dbReference type="AlphaFoldDB" id="A0A2H3RXD9"/>
<evidence type="ECO:0000256" key="1">
    <source>
        <dbReference type="SAM" id="MobiDB-lite"/>
    </source>
</evidence>
<proteinExistence type="predicted"/>
<evidence type="ECO:0000313" key="3">
    <source>
        <dbReference type="Proteomes" id="UP000760494"/>
    </source>
</evidence>
<organism evidence="2 3">
    <name type="scientific">Fusarium fujikuroi</name>
    <name type="common">Bakanae and foot rot disease fungus</name>
    <name type="synonym">Gibberella fujikuroi</name>
    <dbReference type="NCBI Taxonomy" id="5127"/>
    <lineage>
        <taxon>Eukaryota</taxon>
        <taxon>Fungi</taxon>
        <taxon>Dikarya</taxon>
        <taxon>Ascomycota</taxon>
        <taxon>Pezizomycotina</taxon>
        <taxon>Sordariomycetes</taxon>
        <taxon>Hypocreomycetidae</taxon>
        <taxon>Hypocreales</taxon>
        <taxon>Nectriaceae</taxon>
        <taxon>Fusarium</taxon>
        <taxon>Fusarium fujikuroi species complex</taxon>
    </lineage>
</organism>
<feature type="compositionally biased region" description="Basic and acidic residues" evidence="1">
    <location>
        <begin position="298"/>
        <end position="308"/>
    </location>
</feature>
<comment type="caution">
    <text evidence="2">The sequence shown here is derived from an EMBL/GenBank/DDBJ whole genome shotgun (WGS) entry which is preliminary data.</text>
</comment>
<feature type="compositionally biased region" description="Polar residues" evidence="1">
    <location>
        <begin position="100"/>
        <end position="117"/>
    </location>
</feature>
<feature type="region of interest" description="Disordered" evidence="1">
    <location>
        <begin position="93"/>
        <end position="121"/>
    </location>
</feature>
<dbReference type="EMBL" id="CABFJX010000370">
    <property type="protein sequence ID" value="VTT73657.1"/>
    <property type="molecule type" value="Genomic_DNA"/>
</dbReference>
<reference evidence="2" key="1">
    <citation type="submission" date="2019-05" db="EMBL/GenBank/DDBJ databases">
        <authorList>
            <person name="Piombo E."/>
        </authorList>
    </citation>
    <scope>NUCLEOTIDE SEQUENCE</scope>
    <source>
        <strain evidence="2">C2S</strain>
    </source>
</reference>
<protein>
    <submittedName>
        <fullName evidence="2">Uncharacterized protein</fullName>
    </submittedName>
</protein>
<feature type="compositionally biased region" description="Polar residues" evidence="1">
    <location>
        <begin position="1"/>
        <end position="36"/>
    </location>
</feature>
<name>A0A2H3RXD9_FUSFU</name>
<feature type="region of interest" description="Disordered" evidence="1">
    <location>
        <begin position="1"/>
        <end position="38"/>
    </location>
</feature>
<evidence type="ECO:0000313" key="2">
    <source>
        <dbReference type="EMBL" id="VTT73657.1"/>
    </source>
</evidence>
<feature type="region of interest" description="Disordered" evidence="1">
    <location>
        <begin position="234"/>
        <end position="308"/>
    </location>
</feature>
<gene>
    <name evidence="2" type="ORF">C2S_9188</name>
</gene>
<dbReference type="Proteomes" id="UP000760494">
    <property type="component" value="Unassembled WGS sequence"/>
</dbReference>
<accession>A0A2H3RXD9</accession>